<feature type="region of interest" description="Disordered" evidence="1">
    <location>
        <begin position="384"/>
        <end position="426"/>
    </location>
</feature>
<comment type="caution">
    <text evidence="2">The sequence shown here is derived from an EMBL/GenBank/DDBJ whole genome shotgun (WGS) entry which is preliminary data.</text>
</comment>
<dbReference type="Proteomes" id="UP000028828">
    <property type="component" value="Unassembled WGS sequence"/>
</dbReference>
<sequence>MLCTVAFSSLCASKSVSGPHDALKYKPHRHRVPGNVLAISFNTRLSILYQKSTNDFAILVAILCARLNSCLFVAILLSEAEHTDYRPFLARPRFVFSFMMALVSDIPMSNDGHAVSNPNIIRRASESSSIFPHRGLAVTFVGTASTTFASIVSGTKRSVQSMLDRSTGFPCEYLLPGVANFKRALLASDMRCLDVDTYSSRASKHETNEFIVTPNASCLVTKAFSANGNEQECLVVAPAADEFTSSEKREAETADTATVVTSDTYCRYDKTALLAVLQNSRGLKTRATVKALLQPDPRSRKIVCEAKKYVNQERLANDSASARFRRQYFSVVEELTQKQFLNHVRKNRPSESSLMELQTSQPNPSLKEVAFPYVRNLHELKLPEIKQKKKSSPHSGPLYQAKSSSASLSEKTKHHHAPHVDTSLPWRSQKVVEEQLKPTRASRAYSEKWKGVTCSRSRIGAAAQTCRKATVVSKTLSSSL</sequence>
<protein>
    <submittedName>
        <fullName evidence="2">Uncharacterized protein</fullName>
    </submittedName>
</protein>
<dbReference type="OrthoDB" id="332383at2759"/>
<reference evidence="2 3" key="1">
    <citation type="submission" date="2014-03" db="EMBL/GenBank/DDBJ databases">
        <authorList>
            <person name="Sibley D."/>
            <person name="Venepally P."/>
            <person name="Karamycheva S."/>
            <person name="Hadjithomas M."/>
            <person name="Khan A."/>
            <person name="Brunk B."/>
            <person name="Roos D."/>
            <person name="Caler E."/>
            <person name="Lorenzi H."/>
        </authorList>
    </citation>
    <scope>NUCLEOTIDE SEQUENCE [LARGE SCALE GENOMIC DNA]</scope>
    <source>
        <strain evidence="3">p89</strain>
    </source>
</reference>
<dbReference type="AlphaFoldDB" id="A0A086JN83"/>
<dbReference type="VEuPathDB" id="ToxoDB:TGP89_205020"/>
<gene>
    <name evidence="2" type="ORF">TGP89_205020</name>
</gene>
<evidence type="ECO:0000313" key="3">
    <source>
        <dbReference type="Proteomes" id="UP000028828"/>
    </source>
</evidence>
<name>A0A086JN83_TOXGO</name>
<accession>A0A086JN83</accession>
<evidence type="ECO:0000313" key="2">
    <source>
        <dbReference type="EMBL" id="KFG33601.1"/>
    </source>
</evidence>
<organism evidence="2 3">
    <name type="scientific">Toxoplasma gondii p89</name>
    <dbReference type="NCBI Taxonomy" id="943119"/>
    <lineage>
        <taxon>Eukaryota</taxon>
        <taxon>Sar</taxon>
        <taxon>Alveolata</taxon>
        <taxon>Apicomplexa</taxon>
        <taxon>Conoidasida</taxon>
        <taxon>Coccidia</taxon>
        <taxon>Eucoccidiorida</taxon>
        <taxon>Eimeriorina</taxon>
        <taxon>Sarcocystidae</taxon>
        <taxon>Toxoplasma</taxon>
    </lineage>
</organism>
<dbReference type="EMBL" id="AEYI02001748">
    <property type="protein sequence ID" value="KFG33601.1"/>
    <property type="molecule type" value="Genomic_DNA"/>
</dbReference>
<proteinExistence type="predicted"/>
<evidence type="ECO:0000256" key="1">
    <source>
        <dbReference type="SAM" id="MobiDB-lite"/>
    </source>
</evidence>